<dbReference type="NCBIfam" id="NF010707">
    <property type="entry name" value="PRK14109.1"/>
    <property type="match status" value="1"/>
</dbReference>
<dbReference type="Pfam" id="PF03710">
    <property type="entry name" value="GlnE"/>
    <property type="match status" value="2"/>
</dbReference>
<feature type="domain" description="Glutamate-ammonia ligase adenylyltransferase repeated" evidence="7">
    <location>
        <begin position="108"/>
        <end position="311"/>
    </location>
</feature>
<evidence type="ECO:0000256" key="3">
    <source>
        <dbReference type="ARBA" id="ARBA00022741"/>
    </source>
</evidence>
<evidence type="ECO:0000313" key="9">
    <source>
        <dbReference type="EMBL" id="OKL54241.1"/>
    </source>
</evidence>
<evidence type="ECO:0000256" key="1">
    <source>
        <dbReference type="ARBA" id="ARBA00022679"/>
    </source>
</evidence>
<dbReference type="InterPro" id="IPR005190">
    <property type="entry name" value="GlnE_rpt_dom"/>
</dbReference>
<dbReference type="CDD" id="cd05401">
    <property type="entry name" value="NT_GlnE_GlnD_like"/>
    <property type="match status" value="2"/>
</dbReference>
<keyword evidence="10" id="KW-1185">Reference proteome</keyword>
<reference evidence="10" key="1">
    <citation type="submission" date="2016-12" db="EMBL/GenBank/DDBJ databases">
        <authorList>
            <person name="Meng X."/>
        </authorList>
    </citation>
    <scope>NUCLEOTIDE SEQUENCE [LARGE SCALE GENOMIC DNA]</scope>
    <source>
        <strain evidence="10">DSM 19116</strain>
    </source>
</reference>
<feature type="domain" description="PII-uridylyltransferase/Glutamine-synthetase adenylyltransferase" evidence="8">
    <location>
        <begin position="333"/>
        <end position="467"/>
    </location>
</feature>
<keyword evidence="1 9" id="KW-0808">Transferase</keyword>
<dbReference type="Gene3D" id="1.20.120.330">
    <property type="entry name" value="Nucleotidyltransferases domain 2"/>
    <property type="match status" value="2"/>
</dbReference>
<organism evidence="9 10">
    <name type="scientific">Bowdeniella nasicola</name>
    <dbReference type="NCBI Taxonomy" id="208480"/>
    <lineage>
        <taxon>Bacteria</taxon>
        <taxon>Bacillati</taxon>
        <taxon>Actinomycetota</taxon>
        <taxon>Actinomycetes</taxon>
        <taxon>Actinomycetales</taxon>
        <taxon>Actinomycetaceae</taxon>
        <taxon>Bowdeniella</taxon>
    </lineage>
</organism>
<keyword evidence="5" id="KW-0460">Magnesium</keyword>
<keyword evidence="2 9" id="KW-0548">Nucleotidyltransferase</keyword>
<accession>A0A1Q5Q338</accession>
<feature type="domain" description="PII-uridylyltransferase/Glutamine-synthetase adenylyltransferase" evidence="8">
    <location>
        <begin position="828"/>
        <end position="969"/>
    </location>
</feature>
<dbReference type="GO" id="GO:0008882">
    <property type="term" value="F:[glutamate-ammonia-ligase] adenylyltransferase activity"/>
    <property type="evidence" value="ECO:0007669"/>
    <property type="project" value="InterPro"/>
</dbReference>
<dbReference type="InterPro" id="IPR013546">
    <property type="entry name" value="PII_UdlTrfase/GS_AdlTrfase"/>
</dbReference>
<keyword evidence="3" id="KW-0547">Nucleotide-binding</keyword>
<dbReference type="GO" id="GO:0000820">
    <property type="term" value="P:regulation of glutamine family amino acid metabolic process"/>
    <property type="evidence" value="ECO:0007669"/>
    <property type="project" value="TreeGrafter"/>
</dbReference>
<dbReference type="EMBL" id="MQVR01000022">
    <property type="protein sequence ID" value="OKL54241.1"/>
    <property type="molecule type" value="Genomic_DNA"/>
</dbReference>
<evidence type="ECO:0000256" key="6">
    <source>
        <dbReference type="ARBA" id="ARBA00023268"/>
    </source>
</evidence>
<dbReference type="PANTHER" id="PTHR30621:SF0">
    <property type="entry name" value="BIFUNCTIONAL GLUTAMINE SYNTHETASE ADENYLYLTRANSFERASE_ADENYLYL-REMOVING ENZYME"/>
    <property type="match status" value="1"/>
</dbReference>
<feature type="domain" description="Glutamate-ammonia ligase adenylyltransferase repeated" evidence="7">
    <location>
        <begin position="574"/>
        <end position="803"/>
    </location>
</feature>
<keyword evidence="4" id="KW-0067">ATP-binding</keyword>
<dbReference type="GO" id="GO:0005829">
    <property type="term" value="C:cytosol"/>
    <property type="evidence" value="ECO:0007669"/>
    <property type="project" value="TreeGrafter"/>
</dbReference>
<protein>
    <submittedName>
        <fullName evidence="9">Bifunctional glutamine-synthetase adenylyltransferase/deadenyltransferase</fullName>
    </submittedName>
</protein>
<dbReference type="AlphaFoldDB" id="A0A1Q5Q338"/>
<dbReference type="Proteomes" id="UP000185628">
    <property type="component" value="Unassembled WGS sequence"/>
</dbReference>
<sequence>MTMARRQASDPSALLTRARLTNTAAAERLLGSLATALGVGDVLAPLADDLADAADPDQALLELVRLAETHPHAFSHCWRDAEQRALLVRVLGASRALGEIFVRDADALTALTEPAAALERQPDLGGVANTRELRECYYRQLAAIAIADLAAHTPDTMPAVGQAIARLVHAALQAALDLARTRHEGAGHVPLILVAMGKTGGGELNYISDVDLIPVTQVPAGSGLTEEDVLERAGIIVREVIDICSASDDSGQPPLWPIDLNLRPEGRDGPLVKTLDAHRSYYRRWAHTWEFQALLKALPVAGDRELAAAYEAEIYPLAYAAVERENFVADTQAMRRRVEQTLRPRDEDRHIKLGAGGLRDVEFTVQLLQLVHGRTDDTLRVRATIDAIAALAAGGYIGRDAAADLTACYTWLRTLEHRIQLHRLRRSHTLPTAPADLKRLSRLMDCADVTEQWHAVRRKVRSLHEAIFYRPLLPATAQLSAADVALQPEAARDRLTGIGYRDPNAALRHIAALTEGISRRAAIQRQLLPVLLSWFAAGPDPDGGLLAFRKLSDELGSTHWYLGFLRDEGDVAYTLAHCLSRSRFLGEQIVAVPTSVRWLAEKAQLAPRTPAELESEVDAIFSRHHDAPTRALMLRRLRQRELVRAAFADVIEGVSTKRQEAITAVADTIVRYALRAAIAEFADENGRPFTGEIAIIAMGRTGGCEMSYASDVDAVVLYDGKGEHLAADAHAIVGRWRALLADSMAAPALAIDLSLRPEGKSGALTRSVDSYLDYLAHHAEPWEKHALVRARIVEASEDVHARLAAGIDAARYPASGLSGSDLRQIRRIKARMESERLPRGVAHARHVKLGPGGLADVEWAIQLIQLQHGHEHAQLRTPRTREAIDAARELGYVSDDQAAPLLAAWRMASHIRAAATLALRRSWDAIDVLPADAHERELIAGMVGERVAERDEFDEQWARRSRQARAVAEPLIYGT</sequence>
<dbReference type="InterPro" id="IPR043519">
    <property type="entry name" value="NT_sf"/>
</dbReference>
<comment type="caution">
    <text evidence="9">The sequence shown here is derived from an EMBL/GenBank/DDBJ whole genome shotgun (WGS) entry which is preliminary data.</text>
</comment>
<dbReference type="SUPFAM" id="SSF81301">
    <property type="entry name" value="Nucleotidyltransferase"/>
    <property type="match status" value="2"/>
</dbReference>
<dbReference type="SUPFAM" id="SSF81593">
    <property type="entry name" value="Nucleotidyltransferase substrate binding subunit/domain"/>
    <property type="match status" value="2"/>
</dbReference>
<gene>
    <name evidence="9" type="ORF">BSZ39_05245</name>
</gene>
<evidence type="ECO:0000313" key="10">
    <source>
        <dbReference type="Proteomes" id="UP000185628"/>
    </source>
</evidence>
<name>A0A1Q5Q338_9ACTO</name>
<dbReference type="PANTHER" id="PTHR30621">
    <property type="entry name" value="GLUTAMINE SYNTHETASE ADENYLYLTRANSFERASE"/>
    <property type="match status" value="1"/>
</dbReference>
<evidence type="ECO:0000256" key="5">
    <source>
        <dbReference type="ARBA" id="ARBA00022842"/>
    </source>
</evidence>
<evidence type="ECO:0000259" key="8">
    <source>
        <dbReference type="Pfam" id="PF08335"/>
    </source>
</evidence>
<evidence type="ECO:0000256" key="2">
    <source>
        <dbReference type="ARBA" id="ARBA00022695"/>
    </source>
</evidence>
<dbReference type="Gene3D" id="3.30.460.10">
    <property type="entry name" value="Beta Polymerase, domain 2"/>
    <property type="match status" value="2"/>
</dbReference>
<proteinExistence type="predicted"/>
<dbReference type="GO" id="GO:0005524">
    <property type="term" value="F:ATP binding"/>
    <property type="evidence" value="ECO:0007669"/>
    <property type="project" value="UniProtKB-KW"/>
</dbReference>
<evidence type="ECO:0000256" key="4">
    <source>
        <dbReference type="ARBA" id="ARBA00022840"/>
    </source>
</evidence>
<evidence type="ECO:0000259" key="7">
    <source>
        <dbReference type="Pfam" id="PF03710"/>
    </source>
</evidence>
<keyword evidence="6" id="KW-0511">Multifunctional enzyme</keyword>
<dbReference type="Pfam" id="PF08335">
    <property type="entry name" value="GlnD_UR_UTase"/>
    <property type="match status" value="2"/>
</dbReference>
<dbReference type="InterPro" id="IPR023057">
    <property type="entry name" value="GlnE"/>
</dbReference>